<comment type="subunit">
    <text evidence="8">Monomer.</text>
</comment>
<dbReference type="Gene3D" id="2.70.20.10">
    <property type="entry name" value="Topoisomerase I, domain 3"/>
    <property type="match status" value="1"/>
</dbReference>
<dbReference type="InterPro" id="IPR013497">
    <property type="entry name" value="Topo_IA_cen"/>
</dbReference>
<feature type="active site" description="O-(5'-phospho-DNA)-tyrosine intermediate" evidence="8">
    <location>
        <position position="297"/>
    </location>
</feature>
<dbReference type="InterPro" id="IPR005733">
    <property type="entry name" value="TopoI_bac-type"/>
</dbReference>
<dbReference type="InterPro" id="IPR013826">
    <property type="entry name" value="Topo_IA_cen_sub3"/>
</dbReference>
<evidence type="ECO:0000256" key="1">
    <source>
        <dbReference type="ARBA" id="ARBA00000213"/>
    </source>
</evidence>
<evidence type="ECO:0000256" key="2">
    <source>
        <dbReference type="ARBA" id="ARBA00009446"/>
    </source>
</evidence>
<dbReference type="InterPro" id="IPR003602">
    <property type="entry name" value="Topo_IA_DNA-bd_dom"/>
</dbReference>
<dbReference type="InterPro" id="IPR023406">
    <property type="entry name" value="Topo_IA_AS"/>
</dbReference>
<keyword evidence="7 8" id="KW-0413">Isomerase</keyword>
<dbReference type="InterPro" id="IPR028612">
    <property type="entry name" value="Topoisom_1_IA"/>
</dbReference>
<dbReference type="GO" id="GO:0046872">
    <property type="term" value="F:metal ion binding"/>
    <property type="evidence" value="ECO:0007669"/>
    <property type="project" value="UniProtKB-KW"/>
</dbReference>
<dbReference type="Pfam" id="PF01131">
    <property type="entry name" value="Topoisom_bac"/>
    <property type="match status" value="1"/>
</dbReference>
<dbReference type="PROSITE" id="PS00396">
    <property type="entry name" value="TOPO_IA_1"/>
    <property type="match status" value="1"/>
</dbReference>
<evidence type="ECO:0000313" key="11">
    <source>
        <dbReference type="EMBL" id="PJZ24997.1"/>
    </source>
</evidence>
<keyword evidence="6 8" id="KW-0238">DNA-binding</keyword>
<keyword evidence="4" id="KW-0460">Magnesium</keyword>
<proteinExistence type="inferred from homology"/>
<dbReference type="EMBL" id="NPDN01000006">
    <property type="protein sequence ID" value="PJZ24997.1"/>
    <property type="molecule type" value="Genomic_DNA"/>
</dbReference>
<feature type="domain" description="Toprim" evidence="9">
    <location>
        <begin position="2"/>
        <end position="111"/>
    </location>
</feature>
<dbReference type="GO" id="GO:0006265">
    <property type="term" value="P:DNA topological change"/>
    <property type="evidence" value="ECO:0007669"/>
    <property type="project" value="UniProtKB-UniRule"/>
</dbReference>
<dbReference type="EC" id="5.6.2.1" evidence="8"/>
<evidence type="ECO:0000259" key="10">
    <source>
        <dbReference type="PROSITE" id="PS52039"/>
    </source>
</evidence>
<reference evidence="11 12" key="1">
    <citation type="submission" date="2017-07" db="EMBL/GenBank/DDBJ databases">
        <title>Leptospira spp. isolated from tropical soils.</title>
        <authorList>
            <person name="Thibeaux R."/>
            <person name="Iraola G."/>
            <person name="Ferres I."/>
            <person name="Bierque E."/>
            <person name="Girault D."/>
            <person name="Soupe-Gilbert M.-E."/>
            <person name="Picardeau M."/>
            <person name="Goarant C."/>
        </authorList>
    </citation>
    <scope>NUCLEOTIDE SEQUENCE [LARGE SCALE GENOMIC DNA]</scope>
    <source>
        <strain evidence="11 12">MCA1-C-A1</strain>
    </source>
</reference>
<comment type="similarity">
    <text evidence="2 8">Belongs to the type IA topoisomerase family.</text>
</comment>
<dbReference type="InterPro" id="IPR003601">
    <property type="entry name" value="Topo_IA_2"/>
</dbReference>
<evidence type="ECO:0000259" key="9">
    <source>
        <dbReference type="PROSITE" id="PS50880"/>
    </source>
</evidence>
<feature type="site" description="Interaction with DNA" evidence="8">
    <location>
        <position position="141"/>
    </location>
</feature>
<dbReference type="PANTHER" id="PTHR42785">
    <property type="entry name" value="DNA TOPOISOMERASE, TYPE IA, CORE"/>
    <property type="match status" value="1"/>
</dbReference>
<dbReference type="NCBIfam" id="TIGR01051">
    <property type="entry name" value="topA_bact"/>
    <property type="match status" value="1"/>
</dbReference>
<dbReference type="InterPro" id="IPR006171">
    <property type="entry name" value="TOPRIM_dom"/>
</dbReference>
<dbReference type="SMART" id="SM00436">
    <property type="entry name" value="TOP1Bc"/>
    <property type="match status" value="1"/>
</dbReference>
<evidence type="ECO:0000256" key="7">
    <source>
        <dbReference type="ARBA" id="ARBA00023235"/>
    </source>
</evidence>
<dbReference type="PANTHER" id="PTHR42785:SF1">
    <property type="entry name" value="DNA TOPOISOMERASE"/>
    <property type="match status" value="1"/>
</dbReference>
<dbReference type="InterPro" id="IPR013825">
    <property type="entry name" value="Topo_IA_cen_sub2"/>
</dbReference>
<evidence type="ECO:0000256" key="4">
    <source>
        <dbReference type="ARBA" id="ARBA00022842"/>
    </source>
</evidence>
<dbReference type="PROSITE" id="PS52039">
    <property type="entry name" value="TOPO_IA_2"/>
    <property type="match status" value="1"/>
</dbReference>
<evidence type="ECO:0000256" key="5">
    <source>
        <dbReference type="ARBA" id="ARBA00023029"/>
    </source>
</evidence>
<dbReference type="InterPro" id="IPR013824">
    <property type="entry name" value="Topo_IA_cen_sub1"/>
</dbReference>
<dbReference type="SMART" id="SM00493">
    <property type="entry name" value="TOPRIM"/>
    <property type="match status" value="1"/>
</dbReference>
<dbReference type="RefSeq" id="WP_100707077.1">
    <property type="nucleotide sequence ID" value="NZ_NPDL01000005.1"/>
</dbReference>
<dbReference type="AlphaFoldDB" id="A0A2M9XBB7"/>
<keyword evidence="3" id="KW-0479">Metal-binding</keyword>
<dbReference type="PRINTS" id="PR00417">
    <property type="entry name" value="PRTPISMRASEI"/>
</dbReference>
<feature type="site" description="Interaction with DNA" evidence="8">
    <location>
        <position position="137"/>
    </location>
</feature>
<sequence length="614" mass="69988">MSILVLVESPTKVKTISSYLGKEYKVLATFGHILDLPTDRIGIKIEKDFEPEYVPLKGKKKVLSSILKEAKSHSSVLIATDPDREGEFIGYILAQKLGKKAKISRIRFQEIQKDKILQAISEPDEIDLDLVDSQKARRILDRLIGYKVSPFLWRAVGGEGLSAGRVQSVALKWICEREEEIRSFIPVTTWLVSATVFYGSGENERIVFYSKRDAFITQKDASQFLDSILKKTKVLQVAERKEKFGETLPPPPFTTATLQQEAFRVLKFSASKTMKLAQELYEGTDLGKGKSQGLITYMRTDSVRIGEEARDSIRRKIASKFGKEFISDKTQTYRLKKTKGKSQDAHEAIRPVDVFLEPSFVLEVADRNLSKDSKKLYELIWKRAVASQMKPETWKRLEFVANGGGEVWEGEKLFTIDPGYKKIYNLSPDVLPSWKKGETLTPDPWEIQEKTTEPPPRYTEASLVSKLEKEGIGRPSTFASILETLYKRKYVYSEKGKLYSETLGEKVNAFLQAAFADLFREKFTSEMEQKLDSIASGEESRSKVLSEFYSVLDSQLKKTNIIAINKQLNEKPKTPKYGICPVCKEGERVRKKSPKKKEYYICSRFPACDYAEYL</sequence>
<dbReference type="InterPro" id="IPR023405">
    <property type="entry name" value="Topo_IA_core_domain"/>
</dbReference>
<feature type="site" description="Interaction with DNA" evidence="8">
    <location>
        <position position="146"/>
    </location>
</feature>
<protein>
    <recommendedName>
        <fullName evidence="8">DNA topoisomerase 1</fullName>
        <ecNumber evidence="8">5.6.2.1</ecNumber>
    </recommendedName>
    <alternativeName>
        <fullName evidence="8">DNA topoisomerase I</fullName>
    </alternativeName>
</protein>
<feature type="site" description="Interaction with DNA" evidence="8">
    <location>
        <position position="488"/>
    </location>
</feature>
<evidence type="ECO:0000256" key="6">
    <source>
        <dbReference type="ARBA" id="ARBA00023125"/>
    </source>
</evidence>
<dbReference type="Pfam" id="PF01751">
    <property type="entry name" value="Toprim"/>
    <property type="match status" value="1"/>
</dbReference>
<feature type="site" description="Interaction with DNA" evidence="8">
    <location>
        <position position="153"/>
    </location>
</feature>
<keyword evidence="12" id="KW-1185">Reference proteome</keyword>
<feature type="site" description="Interaction with DNA" evidence="8">
    <location>
        <position position="32"/>
    </location>
</feature>
<keyword evidence="5 8" id="KW-0799">Topoisomerase</keyword>
<dbReference type="PROSITE" id="PS50880">
    <property type="entry name" value="TOPRIM"/>
    <property type="match status" value="1"/>
</dbReference>
<dbReference type="Gene3D" id="1.10.290.10">
    <property type="entry name" value="Topoisomerase I, domain 4"/>
    <property type="match status" value="1"/>
</dbReference>
<feature type="site" description="Interaction with DNA" evidence="8">
    <location>
        <position position="138"/>
    </location>
</feature>
<dbReference type="Proteomes" id="UP000232196">
    <property type="component" value="Unassembled WGS sequence"/>
</dbReference>
<dbReference type="SMART" id="SM00437">
    <property type="entry name" value="TOP1Ac"/>
    <property type="match status" value="1"/>
</dbReference>
<dbReference type="GO" id="GO:0003677">
    <property type="term" value="F:DNA binding"/>
    <property type="evidence" value="ECO:0007669"/>
    <property type="project" value="UniProtKB-KW"/>
</dbReference>
<feature type="site" description="Interaction with DNA" evidence="8">
    <location>
        <position position="299"/>
    </location>
</feature>
<dbReference type="Gene3D" id="1.10.460.10">
    <property type="entry name" value="Topoisomerase I, domain 2"/>
    <property type="match status" value="1"/>
</dbReference>
<dbReference type="HAMAP" id="MF_00952">
    <property type="entry name" value="Topoisom_1_prok"/>
    <property type="match status" value="1"/>
</dbReference>
<dbReference type="SUPFAM" id="SSF56712">
    <property type="entry name" value="Prokaryotic type I DNA topoisomerase"/>
    <property type="match status" value="1"/>
</dbReference>
<evidence type="ECO:0000256" key="3">
    <source>
        <dbReference type="ARBA" id="ARBA00022723"/>
    </source>
</evidence>
<feature type="region of interest" description="Interaction with DNA" evidence="8">
    <location>
        <begin position="162"/>
        <end position="167"/>
    </location>
</feature>
<dbReference type="GO" id="GO:0003917">
    <property type="term" value="F:DNA topoisomerase type I (single strand cut, ATP-independent) activity"/>
    <property type="evidence" value="ECO:0007669"/>
    <property type="project" value="UniProtKB-UniRule"/>
</dbReference>
<accession>A0A2M9XBB7</accession>
<feature type="domain" description="Topo IA-type catalytic" evidence="10">
    <location>
        <begin position="127"/>
        <end position="556"/>
    </location>
</feature>
<evidence type="ECO:0000256" key="8">
    <source>
        <dbReference type="HAMAP-Rule" id="MF_00952"/>
    </source>
</evidence>
<dbReference type="CDD" id="cd00186">
    <property type="entry name" value="TOP1Ac"/>
    <property type="match status" value="1"/>
</dbReference>
<dbReference type="Gene3D" id="3.40.50.140">
    <property type="match status" value="1"/>
</dbReference>
<dbReference type="InterPro" id="IPR000380">
    <property type="entry name" value="Topo_IA"/>
</dbReference>
<gene>
    <name evidence="8" type="primary">topA</name>
    <name evidence="11" type="ORF">CH357_12310</name>
</gene>
<evidence type="ECO:0000313" key="12">
    <source>
        <dbReference type="Proteomes" id="UP000232196"/>
    </source>
</evidence>
<organism evidence="11 12">
    <name type="scientific">Leptospira hartskeerlii</name>
    <dbReference type="NCBI Taxonomy" id="2023177"/>
    <lineage>
        <taxon>Bacteria</taxon>
        <taxon>Pseudomonadati</taxon>
        <taxon>Spirochaetota</taxon>
        <taxon>Spirochaetia</taxon>
        <taxon>Leptospirales</taxon>
        <taxon>Leptospiraceae</taxon>
        <taxon>Leptospira</taxon>
    </lineage>
</organism>
<name>A0A2M9XBB7_9LEPT</name>
<dbReference type="OrthoDB" id="9804262at2"/>
<comment type="function">
    <text evidence="8">Releases the supercoiling and torsional tension of DNA, which is introduced during the DNA replication and transcription, by transiently cleaving and rejoining one strand of the DNA duplex. Introduces a single-strand break via transesterification at a target site in duplex DNA. The scissile phosphodiester is attacked by the catalytic tyrosine of the enzyme, resulting in the formation of a DNA-(5'-phosphotyrosyl)-enzyme intermediate and the expulsion of a 3'-OH DNA strand. The free DNA strand then undergoes passage around the unbroken strand, thus removing DNA supercoils. Finally, in the religation step, the DNA 3'-OH attacks the covalent intermediate to expel the active-site tyrosine and restore the DNA phosphodiester backbone.</text>
</comment>
<comment type="catalytic activity">
    <reaction evidence="1 8">
        <text>ATP-independent breakage of single-stranded DNA, followed by passage and rejoining.</text>
        <dbReference type="EC" id="5.6.2.1"/>
    </reaction>
</comment>
<comment type="caution">
    <text evidence="11">The sequence shown here is derived from an EMBL/GenBank/DDBJ whole genome shotgun (WGS) entry which is preliminary data.</text>
</comment>